<reference evidence="1" key="1">
    <citation type="submission" date="2020-05" db="EMBL/GenBank/DDBJ databases">
        <authorList>
            <person name="Chiriac C."/>
            <person name="Salcher M."/>
            <person name="Ghai R."/>
            <person name="Kavagutti S V."/>
        </authorList>
    </citation>
    <scope>NUCLEOTIDE SEQUENCE</scope>
</reference>
<proteinExistence type="predicted"/>
<protein>
    <submittedName>
        <fullName evidence="1">Unannotated protein</fullName>
    </submittedName>
</protein>
<sequence length="445" mass="46392">MLKRIFLLVFVVCGIVAGSVTLPTFSFQIGNTAAESELVVQARDLQLVCPGGLYKAGGATGNTLGNFAQVGQPKYFSEFNSMNGATLSTDQGIFTVQSAQALGNQEPQQGSTLLNANQYQKLAGATLHGLAATNCQLPANDIWLLGGDTTTGRESLLVMRNTSAVDATVSLEIFSEGGRVNAPGLSGISVVAGKTTVIPLAGIVPKTRSFMTHVQSSGGAVAAWIQQRTVRGLSAAGVDYVSPSPAFAKELVLPGLFIRGSAEIAKLIAKDANYQDLVPVLRVFVPGTDAATVTAQVAGSNASTFGTVVRQVVNAGTVMDIEIPGLKDGDYVAVVSADRDIQASIRFSRVSATTKPDFTWLTAAEKFSGARNISIPTEGISKLSIYDVATGAYKVLPVTPGSTYRFSAGANEIAAKLIIDIDSSVANLSVLDQKNVGGNLKVNLR</sequence>
<evidence type="ECO:0000313" key="1">
    <source>
        <dbReference type="EMBL" id="CAB4629072.1"/>
    </source>
</evidence>
<name>A0A6J6IWE5_9ZZZZ</name>
<gene>
    <name evidence="1" type="ORF">UFOPK2044_00249</name>
</gene>
<dbReference type="EMBL" id="CAEZVO010000019">
    <property type="protein sequence ID" value="CAB4629072.1"/>
    <property type="molecule type" value="Genomic_DNA"/>
</dbReference>
<accession>A0A6J6IWE5</accession>
<dbReference type="InterPro" id="IPR043777">
    <property type="entry name" value="DUF5719"/>
</dbReference>
<dbReference type="AlphaFoldDB" id="A0A6J6IWE5"/>
<dbReference type="Pfam" id="PF18986">
    <property type="entry name" value="DUF5719"/>
    <property type="match status" value="1"/>
</dbReference>
<organism evidence="1">
    <name type="scientific">freshwater metagenome</name>
    <dbReference type="NCBI Taxonomy" id="449393"/>
    <lineage>
        <taxon>unclassified sequences</taxon>
        <taxon>metagenomes</taxon>
        <taxon>ecological metagenomes</taxon>
    </lineage>
</organism>